<dbReference type="EC" id="2.4.2.43" evidence="10"/>
<feature type="transmembrane region" description="Helical" evidence="8">
    <location>
        <begin position="294"/>
        <end position="310"/>
    </location>
</feature>
<comment type="subcellular location">
    <subcellularLocation>
        <location evidence="1">Cell membrane</location>
        <topology evidence="1">Multi-pass membrane protein</topology>
    </subcellularLocation>
</comment>
<dbReference type="GO" id="GO:0009103">
    <property type="term" value="P:lipopolysaccharide biosynthetic process"/>
    <property type="evidence" value="ECO:0007669"/>
    <property type="project" value="UniProtKB-ARBA"/>
</dbReference>
<evidence type="ECO:0000313" key="11">
    <source>
        <dbReference type="Proteomes" id="UP000315736"/>
    </source>
</evidence>
<dbReference type="AlphaFoldDB" id="A0A554W6U2"/>
<keyword evidence="3 10" id="KW-0328">Glycosyltransferase</keyword>
<name>A0A554W6U2_9BURK</name>
<feature type="transmembrane region" description="Helical" evidence="8">
    <location>
        <begin position="166"/>
        <end position="187"/>
    </location>
</feature>
<evidence type="ECO:0000256" key="5">
    <source>
        <dbReference type="ARBA" id="ARBA00022692"/>
    </source>
</evidence>
<dbReference type="RefSeq" id="WP_246100637.1">
    <property type="nucleotide sequence ID" value="NZ_VJNB01000008.1"/>
</dbReference>
<protein>
    <submittedName>
        <fullName evidence="10">Undecaprenyl phosphate-alpha-4-amino-4-deoxy-L-arabinose arabinosyl transferase</fullName>
        <ecNumber evidence="10">2.4.2.43</ecNumber>
    </submittedName>
</protein>
<evidence type="ECO:0000256" key="7">
    <source>
        <dbReference type="ARBA" id="ARBA00023136"/>
    </source>
</evidence>
<keyword evidence="2" id="KW-1003">Cell membrane</keyword>
<evidence type="ECO:0000256" key="4">
    <source>
        <dbReference type="ARBA" id="ARBA00022679"/>
    </source>
</evidence>
<feature type="transmembrane region" description="Helical" evidence="8">
    <location>
        <begin position="80"/>
        <end position="113"/>
    </location>
</feature>
<dbReference type="InterPro" id="IPR050297">
    <property type="entry name" value="LipidA_mod_glycosyltrf_83"/>
</dbReference>
<dbReference type="Pfam" id="PF13231">
    <property type="entry name" value="PMT_2"/>
    <property type="match status" value="1"/>
</dbReference>
<feature type="transmembrane region" description="Helical" evidence="8">
    <location>
        <begin position="125"/>
        <end position="154"/>
    </location>
</feature>
<dbReference type="GO" id="GO:0103015">
    <property type="term" value="F:4-amino-4-deoxy-L-arabinose transferase activity"/>
    <property type="evidence" value="ECO:0007669"/>
    <property type="project" value="UniProtKB-EC"/>
</dbReference>
<gene>
    <name evidence="10" type="primary">arnT_2</name>
    <name evidence="10" type="ORF">Talka_01714</name>
</gene>
<feature type="transmembrane region" description="Helical" evidence="8">
    <location>
        <begin position="48"/>
        <end position="68"/>
    </location>
</feature>
<feature type="domain" description="Glycosyltransferase RgtA/B/C/D-like" evidence="9">
    <location>
        <begin position="23"/>
        <end position="187"/>
    </location>
</feature>
<accession>A0A554W6U2</accession>
<keyword evidence="11" id="KW-1185">Reference proteome</keyword>
<comment type="caution">
    <text evidence="10">The sequence shown here is derived from an EMBL/GenBank/DDBJ whole genome shotgun (WGS) entry which is preliminary data.</text>
</comment>
<reference evidence="10 11" key="1">
    <citation type="submission" date="2019-07" db="EMBL/GenBank/DDBJ databases">
        <title>Tepidimonas alkaliphilus YIM 72238 draft genome.</title>
        <authorList>
            <person name="Da Costa M.S."/>
            <person name="Froufe H.J.C."/>
            <person name="Egas C."/>
            <person name="Albuquerque L."/>
        </authorList>
    </citation>
    <scope>NUCLEOTIDE SEQUENCE [LARGE SCALE GENOMIC DNA]</scope>
    <source>
        <strain evidence="10 11">YIM 72238</strain>
    </source>
</reference>
<sequence length="487" mass="52038">MALHVDEAQYWAWSQELAWGYYSKPPLIAALMAGSTALFGHDELGVKAWSSLLTAATALVLGGWVAAMSADARRGALAALLALASPLLLLLSWAATTDVPLLLMWSLAAWALWSALQQPTSAIRWGLLGAAVGAGVLSKYTMLAFIPGALLAAVALRPAAMRWLPMLRGGLLASVVACVIVAPHLAWNAQAGWPTWRHTADITLQRNDDAAARGALAFALGQAVLLGPLALAWLAWSRRQADGAGQAHNATASPATVTAAQADRLQAARRFAVLLSAPLLLLGLAQAARGGANINWAAPALLGGWAWLALRLPLQPRQAAAWLAPQALAVVALLLAPGIASALGQPWPRSLDFWARMRGWDVLWAELAAPLPNTPAQVVGASRTVLAHGRYHWRTRPVQWYAWDPQRQARYHDAWRHGLDVAGLQTLLRQNQPVWLIADDPVAGSQVARLAAVQADPLASAHWTDPLSGQTRALWAWQLHPLPPKAP</sequence>
<dbReference type="EMBL" id="VJNB01000008">
    <property type="protein sequence ID" value="TSE19289.1"/>
    <property type="molecule type" value="Genomic_DNA"/>
</dbReference>
<feature type="transmembrane region" description="Helical" evidence="8">
    <location>
        <begin position="271"/>
        <end position="288"/>
    </location>
</feature>
<evidence type="ECO:0000256" key="3">
    <source>
        <dbReference type="ARBA" id="ARBA00022676"/>
    </source>
</evidence>
<keyword evidence="6 8" id="KW-1133">Transmembrane helix</keyword>
<evidence type="ECO:0000256" key="8">
    <source>
        <dbReference type="SAM" id="Phobius"/>
    </source>
</evidence>
<keyword evidence="7 8" id="KW-0472">Membrane</keyword>
<evidence type="ECO:0000256" key="1">
    <source>
        <dbReference type="ARBA" id="ARBA00004651"/>
    </source>
</evidence>
<dbReference type="PANTHER" id="PTHR33908:SF11">
    <property type="entry name" value="MEMBRANE PROTEIN"/>
    <property type="match status" value="1"/>
</dbReference>
<evidence type="ECO:0000256" key="6">
    <source>
        <dbReference type="ARBA" id="ARBA00022989"/>
    </source>
</evidence>
<feature type="transmembrane region" description="Helical" evidence="8">
    <location>
        <begin position="215"/>
        <end position="236"/>
    </location>
</feature>
<evidence type="ECO:0000256" key="2">
    <source>
        <dbReference type="ARBA" id="ARBA00022475"/>
    </source>
</evidence>
<feature type="transmembrane region" description="Helical" evidence="8">
    <location>
        <begin position="322"/>
        <end position="343"/>
    </location>
</feature>
<keyword evidence="4 10" id="KW-0808">Transferase</keyword>
<dbReference type="InterPro" id="IPR038731">
    <property type="entry name" value="RgtA/B/C-like"/>
</dbReference>
<evidence type="ECO:0000313" key="10">
    <source>
        <dbReference type="EMBL" id="TSE19289.1"/>
    </source>
</evidence>
<organism evidence="10 11">
    <name type="scientific">Tepidimonas alkaliphilus</name>
    <dbReference type="NCBI Taxonomy" id="2588942"/>
    <lineage>
        <taxon>Bacteria</taxon>
        <taxon>Pseudomonadati</taxon>
        <taxon>Pseudomonadota</taxon>
        <taxon>Betaproteobacteria</taxon>
        <taxon>Burkholderiales</taxon>
        <taxon>Tepidimonas</taxon>
    </lineage>
</organism>
<evidence type="ECO:0000259" key="9">
    <source>
        <dbReference type="Pfam" id="PF13231"/>
    </source>
</evidence>
<keyword evidence="5 8" id="KW-0812">Transmembrane</keyword>
<proteinExistence type="predicted"/>
<dbReference type="GO" id="GO:0005886">
    <property type="term" value="C:plasma membrane"/>
    <property type="evidence" value="ECO:0007669"/>
    <property type="project" value="UniProtKB-SubCell"/>
</dbReference>
<dbReference type="PANTHER" id="PTHR33908">
    <property type="entry name" value="MANNOSYLTRANSFERASE YKCB-RELATED"/>
    <property type="match status" value="1"/>
</dbReference>
<dbReference type="Proteomes" id="UP000315736">
    <property type="component" value="Unassembled WGS sequence"/>
</dbReference>